<dbReference type="PROSITE" id="PS50103">
    <property type="entry name" value="ZF_C3H1"/>
    <property type="match status" value="1"/>
</dbReference>
<dbReference type="Pfam" id="PF13923">
    <property type="entry name" value="zf-C3HC4_2"/>
    <property type="match status" value="1"/>
</dbReference>
<dbReference type="GO" id="GO:0061630">
    <property type="term" value="F:ubiquitin protein ligase activity"/>
    <property type="evidence" value="ECO:0007669"/>
    <property type="project" value="TreeGrafter"/>
</dbReference>
<feature type="region of interest" description="Disordered" evidence="6">
    <location>
        <begin position="53"/>
        <end position="94"/>
    </location>
</feature>
<dbReference type="InterPro" id="IPR017907">
    <property type="entry name" value="Znf_RING_CS"/>
</dbReference>
<dbReference type="InterPro" id="IPR000571">
    <property type="entry name" value="Znf_CCCH"/>
</dbReference>
<name>A0AAV0WPX2_9HEMI</name>
<keyword evidence="2 4" id="KW-0863">Zinc-finger</keyword>
<evidence type="ECO:0000313" key="10">
    <source>
        <dbReference type="Proteomes" id="UP001160148"/>
    </source>
</evidence>
<evidence type="ECO:0000313" key="9">
    <source>
        <dbReference type="EMBL" id="CAI6357602.1"/>
    </source>
</evidence>
<evidence type="ECO:0000256" key="1">
    <source>
        <dbReference type="ARBA" id="ARBA00022723"/>
    </source>
</evidence>
<dbReference type="PROSITE" id="PS00518">
    <property type="entry name" value="ZF_RING_1"/>
    <property type="match status" value="1"/>
</dbReference>
<evidence type="ECO:0008006" key="11">
    <source>
        <dbReference type="Google" id="ProtNLM"/>
    </source>
</evidence>
<dbReference type="PANTHER" id="PTHR23327">
    <property type="entry name" value="RING FINGER PROTEIN 127"/>
    <property type="match status" value="1"/>
</dbReference>
<keyword evidence="10" id="KW-1185">Reference proteome</keyword>
<dbReference type="SMART" id="SM00184">
    <property type="entry name" value="RING"/>
    <property type="match status" value="1"/>
</dbReference>
<protein>
    <recommendedName>
        <fullName evidence="11">RING-type E3 ubiquitin transferase</fullName>
    </recommendedName>
</protein>
<feature type="coiled-coil region" evidence="5">
    <location>
        <begin position="120"/>
        <end position="147"/>
    </location>
</feature>
<feature type="zinc finger region" description="C3H1-type" evidence="4">
    <location>
        <begin position="1"/>
        <end position="28"/>
    </location>
</feature>
<organism evidence="9 10">
    <name type="scientific">Macrosiphum euphorbiae</name>
    <name type="common">potato aphid</name>
    <dbReference type="NCBI Taxonomy" id="13131"/>
    <lineage>
        <taxon>Eukaryota</taxon>
        <taxon>Metazoa</taxon>
        <taxon>Ecdysozoa</taxon>
        <taxon>Arthropoda</taxon>
        <taxon>Hexapoda</taxon>
        <taxon>Insecta</taxon>
        <taxon>Pterygota</taxon>
        <taxon>Neoptera</taxon>
        <taxon>Paraneoptera</taxon>
        <taxon>Hemiptera</taxon>
        <taxon>Sternorrhyncha</taxon>
        <taxon>Aphidomorpha</taxon>
        <taxon>Aphidoidea</taxon>
        <taxon>Aphididae</taxon>
        <taxon>Macrosiphini</taxon>
        <taxon>Macrosiphum</taxon>
    </lineage>
</organism>
<dbReference type="Proteomes" id="UP001160148">
    <property type="component" value="Unassembled WGS sequence"/>
</dbReference>
<keyword evidence="3 4" id="KW-0862">Zinc</keyword>
<dbReference type="GO" id="GO:0008270">
    <property type="term" value="F:zinc ion binding"/>
    <property type="evidence" value="ECO:0007669"/>
    <property type="project" value="UniProtKB-KW"/>
</dbReference>
<evidence type="ECO:0000256" key="3">
    <source>
        <dbReference type="ARBA" id="ARBA00022833"/>
    </source>
</evidence>
<gene>
    <name evidence="9" type="ORF">MEUPH1_LOCUS13211</name>
</gene>
<dbReference type="PANTHER" id="PTHR23327:SF42">
    <property type="entry name" value="LON PEPTIDASE N-TERMINAL DOMAIN AND RING FINGER PROTEIN C14F5.10C"/>
    <property type="match status" value="1"/>
</dbReference>
<keyword evidence="5" id="KW-0175">Coiled coil</keyword>
<evidence type="ECO:0000259" key="8">
    <source>
        <dbReference type="PROSITE" id="PS50103"/>
    </source>
</evidence>
<dbReference type="Gene3D" id="3.30.40.10">
    <property type="entry name" value="Zinc/RING finger domain, C3HC4 (zinc finger)"/>
    <property type="match status" value="1"/>
</dbReference>
<sequence>MSSSSVCSYYLRGTCWFGPLCWNSHDLGTVPTYRPYNMDEADTSAEEINFVVGSRRETTPMTASPNRSNSRPRQINQVLPNSGNKSSETHETAPSEYKGKWCLKNIKTGETRTGSPNSVIVETEKKLNEAESLVVSLREQLRVKNKRDNFSWVEHLMKQCLESDLQCNICYEMFIKPTVLSCSHTFCHECIESWTRTVNHCPTCRAYVKHKSYCLTLDTYLDKIADCLPDEIKTRRETLKVERNNNRVLTVEVNRSQRNNANNQFMRQTSGVNISGEHEQHRSELAISMQNLIFDVQFGVNRDDWDDWDD</sequence>
<dbReference type="EMBL" id="CARXXK010000002">
    <property type="protein sequence ID" value="CAI6357602.1"/>
    <property type="molecule type" value="Genomic_DNA"/>
</dbReference>
<dbReference type="AlphaFoldDB" id="A0AAV0WPX2"/>
<dbReference type="SMART" id="SM00356">
    <property type="entry name" value="ZnF_C3H1"/>
    <property type="match status" value="1"/>
</dbReference>
<feature type="domain" description="RING-type" evidence="7">
    <location>
        <begin position="167"/>
        <end position="205"/>
    </location>
</feature>
<dbReference type="PROSITE" id="PS50089">
    <property type="entry name" value="ZF_RING_2"/>
    <property type="match status" value="1"/>
</dbReference>
<proteinExistence type="predicted"/>
<dbReference type="InterPro" id="IPR001841">
    <property type="entry name" value="Znf_RING"/>
</dbReference>
<dbReference type="SUPFAM" id="SSF57850">
    <property type="entry name" value="RING/U-box"/>
    <property type="match status" value="1"/>
</dbReference>
<accession>A0AAV0WPX2</accession>
<reference evidence="9 10" key="1">
    <citation type="submission" date="2023-01" db="EMBL/GenBank/DDBJ databases">
        <authorList>
            <person name="Whitehead M."/>
        </authorList>
    </citation>
    <scope>NUCLEOTIDE SEQUENCE [LARGE SCALE GENOMIC DNA]</scope>
</reference>
<feature type="compositionally biased region" description="Polar residues" evidence="6">
    <location>
        <begin position="59"/>
        <end position="86"/>
    </location>
</feature>
<evidence type="ECO:0000256" key="6">
    <source>
        <dbReference type="SAM" id="MobiDB-lite"/>
    </source>
</evidence>
<feature type="domain" description="C3H1-type" evidence="8">
    <location>
        <begin position="1"/>
        <end position="28"/>
    </location>
</feature>
<evidence type="ECO:0000256" key="4">
    <source>
        <dbReference type="PROSITE-ProRule" id="PRU00723"/>
    </source>
</evidence>
<comment type="caution">
    <text evidence="9">The sequence shown here is derived from an EMBL/GenBank/DDBJ whole genome shotgun (WGS) entry which is preliminary data.</text>
</comment>
<dbReference type="InterPro" id="IPR013083">
    <property type="entry name" value="Znf_RING/FYVE/PHD"/>
</dbReference>
<keyword evidence="1 4" id="KW-0479">Metal-binding</keyword>
<evidence type="ECO:0000256" key="5">
    <source>
        <dbReference type="SAM" id="Coils"/>
    </source>
</evidence>
<evidence type="ECO:0000256" key="2">
    <source>
        <dbReference type="ARBA" id="ARBA00022771"/>
    </source>
</evidence>
<evidence type="ECO:0000259" key="7">
    <source>
        <dbReference type="PROSITE" id="PS50089"/>
    </source>
</evidence>